<dbReference type="Proteomes" id="UP000766570">
    <property type="component" value="Unassembled WGS sequence"/>
</dbReference>
<evidence type="ECO:0000256" key="3">
    <source>
        <dbReference type="ARBA" id="ARBA00022801"/>
    </source>
</evidence>
<evidence type="ECO:0000259" key="4">
    <source>
        <dbReference type="Pfam" id="PF06441"/>
    </source>
</evidence>
<keyword evidence="2" id="KW-0058">Aromatic hydrocarbons catabolism</keyword>
<dbReference type="EMBL" id="JAGIOE010000001">
    <property type="protein sequence ID" value="MBP2372809.1"/>
    <property type="molecule type" value="Genomic_DNA"/>
</dbReference>
<evidence type="ECO:0000313" key="6">
    <source>
        <dbReference type="Proteomes" id="UP000766570"/>
    </source>
</evidence>
<dbReference type="EC" id="3.3.2.9" evidence="5"/>
<dbReference type="InterPro" id="IPR016292">
    <property type="entry name" value="Epoxide_hydrolase"/>
</dbReference>
<comment type="caution">
    <text evidence="5">The sequence shown here is derived from an EMBL/GenBank/DDBJ whole genome shotgun (WGS) entry which is preliminary data.</text>
</comment>
<reference evidence="5 6" key="1">
    <citation type="submission" date="2021-03" db="EMBL/GenBank/DDBJ databases">
        <title>Sequencing the genomes of 1000 actinobacteria strains.</title>
        <authorList>
            <person name="Klenk H.-P."/>
        </authorList>
    </citation>
    <scope>NUCLEOTIDE SEQUENCE [LARGE SCALE GENOMIC DNA]</scope>
    <source>
        <strain evidence="5 6">DSM 15454</strain>
    </source>
</reference>
<protein>
    <submittedName>
        <fullName evidence="5">Microsomal epoxide hydrolase</fullName>
        <ecNumber evidence="5">3.3.2.9</ecNumber>
    </submittedName>
</protein>
<evidence type="ECO:0000256" key="1">
    <source>
        <dbReference type="ARBA" id="ARBA00010088"/>
    </source>
</evidence>
<dbReference type="SUPFAM" id="SSF53474">
    <property type="entry name" value="alpha/beta-Hydrolases"/>
    <property type="match status" value="1"/>
</dbReference>
<keyword evidence="3 5" id="KW-0378">Hydrolase</keyword>
<evidence type="ECO:0000256" key="2">
    <source>
        <dbReference type="ARBA" id="ARBA00022797"/>
    </source>
</evidence>
<dbReference type="PRINTS" id="PR00412">
    <property type="entry name" value="EPOXHYDRLASE"/>
</dbReference>
<gene>
    <name evidence="5" type="ORF">JOF46_000721</name>
</gene>
<accession>A0ABS4W9D7</accession>
<name>A0ABS4W9D7_9MICC</name>
<keyword evidence="6" id="KW-1185">Reference proteome</keyword>
<dbReference type="GO" id="GO:0033961">
    <property type="term" value="F:cis-stilbene-oxide hydrolase activity"/>
    <property type="evidence" value="ECO:0007669"/>
    <property type="project" value="UniProtKB-EC"/>
</dbReference>
<feature type="domain" description="Epoxide hydrolase N-terminal" evidence="4">
    <location>
        <begin position="2"/>
        <end position="85"/>
    </location>
</feature>
<dbReference type="InterPro" id="IPR010497">
    <property type="entry name" value="Epoxide_hydro_N"/>
</dbReference>
<dbReference type="PANTHER" id="PTHR21661">
    <property type="entry name" value="EPOXIDE HYDROLASE 1-RELATED"/>
    <property type="match status" value="1"/>
</dbReference>
<evidence type="ECO:0000313" key="5">
    <source>
        <dbReference type="EMBL" id="MBP2372809.1"/>
    </source>
</evidence>
<dbReference type="Pfam" id="PF06441">
    <property type="entry name" value="EHN"/>
    <property type="match status" value="1"/>
</dbReference>
<comment type="similarity">
    <text evidence="1">Belongs to the peptidase S33 family.</text>
</comment>
<dbReference type="Gene3D" id="3.40.50.1820">
    <property type="entry name" value="alpha/beta hydrolase"/>
    <property type="match status" value="1"/>
</dbReference>
<organism evidence="5 6">
    <name type="scientific">Paeniglutamicibacter psychrophenolicus</name>
    <dbReference type="NCBI Taxonomy" id="257454"/>
    <lineage>
        <taxon>Bacteria</taxon>
        <taxon>Bacillati</taxon>
        <taxon>Actinomycetota</taxon>
        <taxon>Actinomycetes</taxon>
        <taxon>Micrococcales</taxon>
        <taxon>Micrococcaceae</taxon>
        <taxon>Paeniglutamicibacter</taxon>
    </lineage>
</organism>
<dbReference type="PANTHER" id="PTHR21661:SF35">
    <property type="entry name" value="EPOXIDE HYDROLASE"/>
    <property type="match status" value="1"/>
</dbReference>
<sequence length="363" mass="40816">MTRWPRQFGVGDWDFGVDNGYLRGLVGYWRDGFDFEAAAQRINSIPNYLTVIDGLPIHHLHSRSAEGDATPILLLHGWPGSIVEFLEVIPKLSEPREAGKESFHVVAPSLQGFGGSPGIDEPGMSPIRIAHRIASLMEELGYERFIVHGGDWGTLVATHIASLYPERVLGLHVTLTHPIPPADVPDPMALVREHELKWLEENEFNAIDGRGYFEIQKTRPETLGFALTDSPVGWCAWVLDKFHQWTDCERDGTKDIRNAVSWDLFLTNLSLYWFTDTISSAMHFYREQYLALRSGQGTAGKVMVPTGAGIFPQEILKSPKAWMERRFPLVHWTEHPAGGHFGAMEQPGFFADDLREFARKIGG</sequence>
<proteinExistence type="inferred from homology"/>
<dbReference type="InterPro" id="IPR029058">
    <property type="entry name" value="AB_hydrolase_fold"/>
</dbReference>
<dbReference type="PIRSF" id="PIRSF001112">
    <property type="entry name" value="Epoxide_hydrolase"/>
    <property type="match status" value="1"/>
</dbReference>
<dbReference type="InterPro" id="IPR000639">
    <property type="entry name" value="Epox_hydrolase-like"/>
</dbReference>